<evidence type="ECO:0000313" key="2">
    <source>
        <dbReference type="EMBL" id="MDB0524534.1"/>
    </source>
</evidence>
<dbReference type="Proteomes" id="UP001143674">
    <property type="component" value="Unassembled WGS sequence"/>
</dbReference>
<accession>A0AAE3T7K8</accession>
<organism evidence="2 3">
    <name type="scientific">Ralstonia solanacearum</name>
    <name type="common">Pseudomonas solanacearum</name>
    <dbReference type="NCBI Taxonomy" id="305"/>
    <lineage>
        <taxon>Bacteria</taxon>
        <taxon>Pseudomonadati</taxon>
        <taxon>Pseudomonadota</taxon>
        <taxon>Betaproteobacteria</taxon>
        <taxon>Burkholderiales</taxon>
        <taxon>Burkholderiaceae</taxon>
        <taxon>Ralstonia</taxon>
        <taxon>Ralstonia solanacearum species complex</taxon>
    </lineage>
</organism>
<dbReference type="RefSeq" id="WP_247588948.1">
    <property type="nucleotide sequence ID" value="NZ_JABZEH010000001.1"/>
</dbReference>
<dbReference type="AlphaFoldDB" id="A0AAE3T7K8"/>
<evidence type="ECO:0000313" key="3">
    <source>
        <dbReference type="Proteomes" id="UP001143674"/>
    </source>
</evidence>
<protein>
    <submittedName>
        <fullName evidence="2">Uncharacterized protein</fullName>
    </submittedName>
</protein>
<comment type="caution">
    <text evidence="2">The sequence shown here is derived from an EMBL/GenBank/DDBJ whole genome shotgun (WGS) entry which is preliminary data.</text>
</comment>
<sequence length="145" mass="15791">MLPLLAEHKAALVACVADLARYPVADGPFVPYIVPLSPERVADLLVDLRTTISEVADIEGWPDDCLTRLLGLVARQPVSTLADDLAYFRGRLNTATERTSRNSVTPFADSPAPSAPLSVSSEHISKAARRKDSRAPHDSNLLRKY</sequence>
<feature type="compositionally biased region" description="Basic and acidic residues" evidence="1">
    <location>
        <begin position="133"/>
        <end position="145"/>
    </location>
</feature>
<feature type="compositionally biased region" description="Low complexity" evidence="1">
    <location>
        <begin position="108"/>
        <end position="121"/>
    </location>
</feature>
<name>A0AAE3T7K8_RALSL</name>
<gene>
    <name evidence="2" type="ORF">LBW55_23265</name>
</gene>
<dbReference type="EMBL" id="JAIVEX010000015">
    <property type="protein sequence ID" value="MDB0524534.1"/>
    <property type="molecule type" value="Genomic_DNA"/>
</dbReference>
<proteinExistence type="predicted"/>
<evidence type="ECO:0000256" key="1">
    <source>
        <dbReference type="SAM" id="MobiDB-lite"/>
    </source>
</evidence>
<reference evidence="2" key="1">
    <citation type="submission" date="2021-09" db="EMBL/GenBank/DDBJ databases">
        <title>Genomic analysis of Ralstonia spp.</title>
        <authorList>
            <person name="Aburjaile F."/>
            <person name="Ariute J.C."/>
            <person name="Pais A.K.L."/>
            <person name="Albuquerque G.M.R."/>
            <person name="Silva A.M.F."/>
            <person name="Brenig B."/>
            <person name="Azevedo V."/>
            <person name="Matiuzzi M."/>
            <person name="Ramos R."/>
            <person name="Goes-Neto A."/>
            <person name="Soares S."/>
            <person name="Iseppon A.M.B."/>
            <person name="Souza E."/>
            <person name="Gama M."/>
        </authorList>
    </citation>
    <scope>NUCLEOTIDE SEQUENCE</scope>
    <source>
        <strain evidence="2">B4</strain>
    </source>
</reference>
<feature type="region of interest" description="Disordered" evidence="1">
    <location>
        <begin position="98"/>
        <end position="145"/>
    </location>
</feature>